<dbReference type="AlphaFoldDB" id="A0A5B9DPU2"/>
<dbReference type="Proteomes" id="UP000321062">
    <property type="component" value="Chromosome"/>
</dbReference>
<name>A0A5B9DPU2_9HYPH</name>
<dbReference type="Gene3D" id="1.25.60.10">
    <property type="entry name" value="MgtE N-terminal domain-like"/>
    <property type="match status" value="1"/>
</dbReference>
<dbReference type="SUPFAM" id="SSF158791">
    <property type="entry name" value="MgtE N-terminal domain-like"/>
    <property type="match status" value="1"/>
</dbReference>
<dbReference type="KEGG" id="yti:FNA67_14125"/>
<keyword evidence="4" id="KW-1185">Reference proteome</keyword>
<evidence type="ECO:0000256" key="1">
    <source>
        <dbReference type="SAM" id="Coils"/>
    </source>
</evidence>
<sequence length="319" mass="32495">MKSIRLLPIVVFASLALLAFKTIGLVTSGGYVLTGTTEVAAAGGGGGHSAPAEGEVASPGETITIPPEPTLEDQSPTIDDGAPTMALNQKAAAGGHGEAAPAAGEGGGHGAEPAPEPEVAVPDLAADPAAEAGHGEVAQDAGHGDAADHGDAAAADAQALAEGQPLNETERTILNRLAERRTELDSIEGELATRQQLVEAAEQKLAERTAALQAIEARINGMVDQQKAVDEAQFKSLVSMYENMKPADAAKIFDSLDVDVLVRVAKAINPRKMAPIMAKMSPTVAQVLTIQLAAVSPITQPTTIANAGLPSDLPQIVGQ</sequence>
<proteinExistence type="predicted"/>
<dbReference type="OrthoDB" id="9791432at2"/>
<feature type="coiled-coil region" evidence="1">
    <location>
        <begin position="184"/>
        <end position="218"/>
    </location>
</feature>
<accession>A0A5B9DPU2</accession>
<dbReference type="RefSeq" id="WP_147656437.1">
    <property type="nucleotide sequence ID" value="NZ_BMFM01000001.1"/>
</dbReference>
<keyword evidence="1" id="KW-0175">Coiled coil</keyword>
<gene>
    <name evidence="3" type="ORF">FNA67_14125</name>
</gene>
<feature type="region of interest" description="Disordered" evidence="2">
    <location>
        <begin position="44"/>
        <end position="118"/>
    </location>
</feature>
<feature type="compositionally biased region" description="Low complexity" evidence="2">
    <location>
        <begin position="49"/>
        <end position="65"/>
    </location>
</feature>
<organism evidence="3 4">
    <name type="scientific">Paradevosia tibetensis</name>
    <dbReference type="NCBI Taxonomy" id="1447062"/>
    <lineage>
        <taxon>Bacteria</taxon>
        <taxon>Pseudomonadati</taxon>
        <taxon>Pseudomonadota</taxon>
        <taxon>Alphaproteobacteria</taxon>
        <taxon>Hyphomicrobiales</taxon>
        <taxon>Devosiaceae</taxon>
        <taxon>Paradevosia</taxon>
    </lineage>
</organism>
<feature type="region of interest" description="Disordered" evidence="2">
    <location>
        <begin position="131"/>
        <end position="168"/>
    </location>
</feature>
<evidence type="ECO:0000256" key="2">
    <source>
        <dbReference type="SAM" id="MobiDB-lite"/>
    </source>
</evidence>
<dbReference type="EMBL" id="CP041690">
    <property type="protein sequence ID" value="QEE21247.1"/>
    <property type="molecule type" value="Genomic_DNA"/>
</dbReference>
<reference evidence="3 4" key="1">
    <citation type="journal article" date="2015" name="Int. J. Syst. Evol. Microbiol.">
        <title>Youhaiella tibetensis gen. nov., sp. nov., isolated from subsurface sediment.</title>
        <authorList>
            <person name="Wang Y.X."/>
            <person name="Huang F.Q."/>
            <person name="Nogi Y."/>
            <person name="Pang S.J."/>
            <person name="Wang P.K."/>
            <person name="Lv J."/>
        </authorList>
    </citation>
    <scope>NUCLEOTIDE SEQUENCE [LARGE SCALE GENOMIC DNA]</scope>
    <source>
        <strain evidence="4">fig4</strain>
    </source>
</reference>
<evidence type="ECO:0000313" key="4">
    <source>
        <dbReference type="Proteomes" id="UP000321062"/>
    </source>
</evidence>
<feature type="compositionally biased region" description="Basic and acidic residues" evidence="2">
    <location>
        <begin position="142"/>
        <end position="151"/>
    </location>
</feature>
<dbReference type="InterPro" id="IPR038076">
    <property type="entry name" value="MgtE_N_sf"/>
</dbReference>
<protein>
    <submittedName>
        <fullName evidence="3">Uncharacterized protein</fullName>
    </submittedName>
</protein>
<evidence type="ECO:0000313" key="3">
    <source>
        <dbReference type="EMBL" id="QEE21247.1"/>
    </source>
</evidence>